<dbReference type="Pfam" id="PF13715">
    <property type="entry name" value="CarbopepD_reg_2"/>
    <property type="match status" value="1"/>
</dbReference>
<feature type="domain" description="Outer membrane protein beta-barrel" evidence="4">
    <location>
        <begin position="362"/>
        <end position="761"/>
    </location>
</feature>
<dbReference type="PANTHER" id="PTHR40980">
    <property type="entry name" value="PLUG DOMAIN-CONTAINING PROTEIN"/>
    <property type="match status" value="1"/>
</dbReference>
<evidence type="ECO:0000313" key="6">
    <source>
        <dbReference type="Proteomes" id="UP000012024"/>
    </source>
</evidence>
<evidence type="ECO:0000259" key="4">
    <source>
        <dbReference type="Pfam" id="PF14905"/>
    </source>
</evidence>
<dbReference type="SUPFAM" id="SSF49464">
    <property type="entry name" value="Carboxypeptidase regulatory domain-like"/>
    <property type="match status" value="1"/>
</dbReference>
<dbReference type="PANTHER" id="PTHR40980:SF4">
    <property type="entry name" value="TONB-DEPENDENT RECEPTOR-LIKE BETA-BARREL DOMAIN-CONTAINING PROTEIN"/>
    <property type="match status" value="1"/>
</dbReference>
<evidence type="ECO:0000313" key="5">
    <source>
        <dbReference type="EMBL" id="EMQ95909.1"/>
    </source>
</evidence>
<keyword evidence="5" id="KW-0675">Receptor</keyword>
<dbReference type="eggNOG" id="COG4772">
    <property type="taxonomic scope" value="Bacteria"/>
</dbReference>
<evidence type="ECO:0000256" key="3">
    <source>
        <dbReference type="ARBA" id="ARBA00023237"/>
    </source>
</evidence>
<dbReference type="Gene3D" id="2.40.170.20">
    <property type="entry name" value="TonB-dependent receptor, beta-barrel domain"/>
    <property type="match status" value="1"/>
</dbReference>
<protein>
    <submittedName>
        <fullName evidence="5">TonB-dependent outer membrane receptor</fullName>
    </submittedName>
</protein>
<reference evidence="5 6" key="1">
    <citation type="submission" date="2012-12" db="EMBL/GenBank/DDBJ databases">
        <title>Genome assembly of Formosa sp. AK20.</title>
        <authorList>
            <person name="Kumar R."/>
            <person name="Khatri I."/>
            <person name="Vaidya B."/>
            <person name="Subramanian S."/>
            <person name="Pinnaka A."/>
        </authorList>
    </citation>
    <scope>NUCLEOTIDE SEQUENCE [LARGE SCALE GENOMIC DNA]</scope>
    <source>
        <strain evidence="5 6">AK20</strain>
    </source>
</reference>
<dbReference type="AlphaFoldDB" id="M7N2E7"/>
<keyword evidence="6" id="KW-1185">Reference proteome</keyword>
<dbReference type="InterPro" id="IPR008969">
    <property type="entry name" value="CarboxyPept-like_regulatory"/>
</dbReference>
<evidence type="ECO:0000256" key="2">
    <source>
        <dbReference type="ARBA" id="ARBA00023136"/>
    </source>
</evidence>
<dbReference type="PATRIC" id="fig|1137281.3.peg.399"/>
<sequence>MAQDVSITGTVKDTDQNPVYFANALLLSAKDSTAIKGTSTNEQGFFELKNVQEEDYLIKISFIGFKDYTEFVSVSSKDISLGDITLEENNEALDEVNIVVNKPTIKKEADKLVFGVENTALSEGSLLQVVKSTPGVLVLDGQISVKGSAPTVYINNRKVQLSKDELLQLLEGSSANSIKTVEVITNPSASYDAESGVVLNILMSKNLVTGYRGSVFANYTQGVFPRYNAGMTNYFKTDKVNLFANYSYTDDKINRDNDDGVYYLDTNGQVDEFWKSSVNRNTWSKSHNLNFNIDFLLNEANTLSVSSNMLWTPYYKYNIDNNTNVYNANKVFQSRFEAANMANDDKYNLGFDLDYVHQFTKGSFALNGHYTIYDYNRFQESLSNYYDQNNNFIEPTAFNTDANQETQIITSQLDYKLPINDTSYFDAGMKFSNVQTNSDVTRYDYDFNTNQEILDVTNSSTFDYNENVFAAYSNIKKEWEKWRLHAGIRMEQTSLEGISLTNNQTDKQDYFDWFPNVSLTYQAGEVLSFYANYKRSIERPNYKDLNPFTFYLNDYTLVVGNPNLMPTYKDHYVVGSTVSPFLTLEAYYIHKNDNIFEIPIQNNQSNEITYSPINIEKSIEFGFDVISYFNVTDAWFVYAVTSFYNTYDKTATVNGIIEAKKWSNYSVLSNDFTFLEDQSLTANLTFIYISSNVQGFMDVAGRLESEISVSKTILNKKAVISLSAADLFNLGDFDTTTNYLNQRSYYNTNLDNRYIKLGFRYKFGNTKLQTNERQIDIKERERIKERD</sequence>
<organism evidence="5 6">
    <name type="scientific">Xanthomarina gelatinilytica</name>
    <dbReference type="NCBI Taxonomy" id="1137281"/>
    <lineage>
        <taxon>Bacteria</taxon>
        <taxon>Pseudomonadati</taxon>
        <taxon>Bacteroidota</taxon>
        <taxon>Flavobacteriia</taxon>
        <taxon>Flavobacteriales</taxon>
        <taxon>Flavobacteriaceae</taxon>
        <taxon>Xanthomarina</taxon>
    </lineage>
</organism>
<dbReference type="InterPro" id="IPR036942">
    <property type="entry name" value="Beta-barrel_TonB_sf"/>
</dbReference>
<gene>
    <name evidence="5" type="ORF">D778_01799</name>
</gene>
<proteinExistence type="predicted"/>
<evidence type="ECO:0000256" key="1">
    <source>
        <dbReference type="ARBA" id="ARBA00004442"/>
    </source>
</evidence>
<dbReference type="InterPro" id="IPR041700">
    <property type="entry name" value="OMP_b-brl_3"/>
</dbReference>
<dbReference type="SUPFAM" id="SSF56935">
    <property type="entry name" value="Porins"/>
    <property type="match status" value="1"/>
</dbReference>
<dbReference type="Pfam" id="PF14905">
    <property type="entry name" value="OMP_b-brl_3"/>
    <property type="match status" value="1"/>
</dbReference>
<accession>M7N2E7</accession>
<comment type="caution">
    <text evidence="5">The sequence shown here is derived from an EMBL/GenBank/DDBJ whole genome shotgun (WGS) entry which is preliminary data.</text>
</comment>
<keyword evidence="2" id="KW-0472">Membrane</keyword>
<dbReference type="Proteomes" id="UP000012024">
    <property type="component" value="Unassembled WGS sequence"/>
</dbReference>
<dbReference type="Gene3D" id="2.60.40.1120">
    <property type="entry name" value="Carboxypeptidase-like, regulatory domain"/>
    <property type="match status" value="1"/>
</dbReference>
<comment type="subcellular location">
    <subcellularLocation>
        <location evidence="1">Cell outer membrane</location>
    </subcellularLocation>
</comment>
<name>M7N2E7_9FLAO</name>
<dbReference type="GO" id="GO:0009279">
    <property type="term" value="C:cell outer membrane"/>
    <property type="evidence" value="ECO:0007669"/>
    <property type="project" value="UniProtKB-SubCell"/>
</dbReference>
<keyword evidence="3" id="KW-0998">Cell outer membrane</keyword>
<dbReference type="EMBL" id="ANLA01000004">
    <property type="protein sequence ID" value="EMQ95909.1"/>
    <property type="molecule type" value="Genomic_DNA"/>
</dbReference>